<proteinExistence type="predicted"/>
<sequence>MERAFDSYTDESLSEHFADLVFTARLNDRAVRIAVLPEHKSYTEPYIHFQLNRYMLTVWDTQLSEKKPVLPIIPVVVYHGRRRWQKRDMRAYFELLPETVAPPTYLTLIMYDRPIDDTGQVT</sequence>
<dbReference type="InterPro" id="IPR051699">
    <property type="entry name" value="Rpn/YhgA-like_nuclease"/>
</dbReference>
<evidence type="ECO:0000259" key="1">
    <source>
        <dbReference type="Pfam" id="PF04754"/>
    </source>
</evidence>
<dbReference type="PANTHER" id="PTHR34611:SF2">
    <property type="entry name" value="INACTIVE RECOMBINATION-PROMOTING NUCLEASE-LIKE PROTEIN RPNE-RELATED"/>
    <property type="match status" value="1"/>
</dbReference>
<gene>
    <name evidence="2" type="ORF">J2I46_07825</name>
</gene>
<accession>A0ABS3JGD0</accession>
<dbReference type="EMBL" id="JAFMYW010000002">
    <property type="protein sequence ID" value="MBO0948481.1"/>
    <property type="molecule type" value="Genomic_DNA"/>
</dbReference>
<evidence type="ECO:0000313" key="2">
    <source>
        <dbReference type="EMBL" id="MBO0948481.1"/>
    </source>
</evidence>
<organism evidence="2 3">
    <name type="scientific">Fibrella forsythiae</name>
    <dbReference type="NCBI Taxonomy" id="2817061"/>
    <lineage>
        <taxon>Bacteria</taxon>
        <taxon>Pseudomonadati</taxon>
        <taxon>Bacteroidota</taxon>
        <taxon>Cytophagia</taxon>
        <taxon>Cytophagales</taxon>
        <taxon>Spirosomataceae</taxon>
        <taxon>Fibrella</taxon>
    </lineage>
</organism>
<protein>
    <submittedName>
        <fullName evidence="2">Rpn family recombination-promoting nuclease/putative transposase</fullName>
    </submittedName>
</protein>
<reference evidence="2 3" key="1">
    <citation type="submission" date="2021-03" db="EMBL/GenBank/DDBJ databases">
        <title>Fibrella sp. HMF5405 genome sequencing and assembly.</title>
        <authorList>
            <person name="Kang H."/>
            <person name="Kim H."/>
            <person name="Bae S."/>
            <person name="Joh K."/>
        </authorList>
    </citation>
    <scope>NUCLEOTIDE SEQUENCE [LARGE SCALE GENOMIC DNA]</scope>
    <source>
        <strain evidence="2 3">HMF5405</strain>
    </source>
</reference>
<keyword evidence="3" id="KW-1185">Reference proteome</keyword>
<evidence type="ECO:0000313" key="3">
    <source>
        <dbReference type="Proteomes" id="UP000664628"/>
    </source>
</evidence>
<dbReference type="Pfam" id="PF04754">
    <property type="entry name" value="Transposase_31"/>
    <property type="match status" value="1"/>
</dbReference>
<comment type="caution">
    <text evidence="2">The sequence shown here is derived from an EMBL/GenBank/DDBJ whole genome shotgun (WGS) entry which is preliminary data.</text>
</comment>
<feature type="domain" description="Transposase (putative) YhgA-like" evidence="1">
    <location>
        <begin position="6"/>
        <end position="86"/>
    </location>
</feature>
<name>A0ABS3JGD0_9BACT</name>
<dbReference type="PANTHER" id="PTHR34611">
    <property type="match status" value="1"/>
</dbReference>
<dbReference type="Proteomes" id="UP000664628">
    <property type="component" value="Unassembled WGS sequence"/>
</dbReference>
<dbReference type="InterPro" id="IPR006842">
    <property type="entry name" value="Transposase_31"/>
</dbReference>